<keyword evidence="4 8" id="KW-0812">Transmembrane</keyword>
<dbReference type="GO" id="GO:0022857">
    <property type="term" value="F:transmembrane transporter activity"/>
    <property type="evidence" value="ECO:0007669"/>
    <property type="project" value="InterPro"/>
</dbReference>
<dbReference type="CDD" id="cd06579">
    <property type="entry name" value="TM_PBP1_transp_AraH_like"/>
    <property type="match status" value="1"/>
</dbReference>
<proteinExistence type="inferred from homology"/>
<gene>
    <name evidence="9" type="primary">alsC_1</name>
    <name evidence="9" type="ORF">IMCC3135_03260</name>
</gene>
<feature type="transmembrane region" description="Helical" evidence="8">
    <location>
        <begin position="325"/>
        <end position="344"/>
    </location>
</feature>
<accession>A0A2Z2NJT4</accession>
<feature type="transmembrane region" description="Helical" evidence="8">
    <location>
        <begin position="121"/>
        <end position="144"/>
    </location>
</feature>
<evidence type="ECO:0000256" key="8">
    <source>
        <dbReference type="SAM" id="Phobius"/>
    </source>
</evidence>
<dbReference type="InterPro" id="IPR001851">
    <property type="entry name" value="ABC_transp_permease"/>
</dbReference>
<keyword evidence="5 8" id="KW-1133">Transmembrane helix</keyword>
<dbReference type="Pfam" id="PF02653">
    <property type="entry name" value="BPD_transp_2"/>
    <property type="match status" value="1"/>
</dbReference>
<dbReference type="AlphaFoldDB" id="A0A2Z2NJT4"/>
<feature type="transmembrane region" description="Helical" evidence="8">
    <location>
        <begin position="300"/>
        <end position="319"/>
    </location>
</feature>
<feature type="compositionally biased region" description="Polar residues" evidence="7">
    <location>
        <begin position="1"/>
        <end position="12"/>
    </location>
</feature>
<name>A0A2Z2NJT4_9GAMM</name>
<feature type="transmembrane region" description="Helical" evidence="8">
    <location>
        <begin position="151"/>
        <end position="172"/>
    </location>
</feature>
<keyword evidence="6 8" id="KW-0472">Membrane</keyword>
<comment type="similarity">
    <text evidence="2">Belongs to the binding-protein-dependent transport system permease family. AraH/RbsC subfamily.</text>
</comment>
<evidence type="ECO:0000256" key="7">
    <source>
        <dbReference type="SAM" id="MobiDB-lite"/>
    </source>
</evidence>
<dbReference type="EMBL" id="CP018632">
    <property type="protein sequence ID" value="ASJ70765.1"/>
    <property type="molecule type" value="Genomic_DNA"/>
</dbReference>
<dbReference type="OrthoDB" id="5422926at2"/>
<feature type="transmembrane region" description="Helical" evidence="8">
    <location>
        <begin position="240"/>
        <end position="258"/>
    </location>
</feature>
<evidence type="ECO:0000313" key="9">
    <source>
        <dbReference type="EMBL" id="ASJ70765.1"/>
    </source>
</evidence>
<feature type="transmembrane region" description="Helical" evidence="8">
    <location>
        <begin position="278"/>
        <end position="295"/>
    </location>
</feature>
<dbReference type="PANTHER" id="PTHR32196">
    <property type="entry name" value="ABC TRANSPORTER PERMEASE PROTEIN YPHD-RELATED-RELATED"/>
    <property type="match status" value="1"/>
</dbReference>
<keyword evidence="10" id="KW-1185">Reference proteome</keyword>
<organism evidence="9 10">
    <name type="scientific">Granulosicoccus antarcticus IMCC3135</name>
    <dbReference type="NCBI Taxonomy" id="1192854"/>
    <lineage>
        <taxon>Bacteria</taxon>
        <taxon>Pseudomonadati</taxon>
        <taxon>Pseudomonadota</taxon>
        <taxon>Gammaproteobacteria</taxon>
        <taxon>Chromatiales</taxon>
        <taxon>Granulosicoccaceae</taxon>
        <taxon>Granulosicoccus</taxon>
    </lineage>
</organism>
<feature type="region of interest" description="Disordered" evidence="7">
    <location>
        <begin position="1"/>
        <end position="25"/>
    </location>
</feature>
<dbReference type="PANTHER" id="PTHR32196:SF72">
    <property type="entry name" value="RIBOSE IMPORT PERMEASE PROTEIN RBSC"/>
    <property type="match status" value="1"/>
</dbReference>
<keyword evidence="3" id="KW-1003">Cell membrane</keyword>
<feature type="transmembrane region" description="Helical" evidence="8">
    <location>
        <begin position="192"/>
        <end position="211"/>
    </location>
</feature>
<evidence type="ECO:0000256" key="6">
    <source>
        <dbReference type="ARBA" id="ARBA00023136"/>
    </source>
</evidence>
<evidence type="ECO:0000256" key="2">
    <source>
        <dbReference type="ARBA" id="ARBA00007942"/>
    </source>
</evidence>
<dbReference type="GO" id="GO:0005886">
    <property type="term" value="C:plasma membrane"/>
    <property type="evidence" value="ECO:0007669"/>
    <property type="project" value="UniProtKB-SubCell"/>
</dbReference>
<comment type="subcellular location">
    <subcellularLocation>
        <location evidence="1">Cell inner membrane</location>
        <topology evidence="1">Multi-pass membrane protein</topology>
    </subcellularLocation>
</comment>
<evidence type="ECO:0000313" key="10">
    <source>
        <dbReference type="Proteomes" id="UP000250079"/>
    </source>
</evidence>
<feature type="transmembrane region" description="Helical" evidence="8">
    <location>
        <begin position="43"/>
        <end position="64"/>
    </location>
</feature>
<feature type="transmembrane region" description="Helical" evidence="8">
    <location>
        <begin position="76"/>
        <end position="109"/>
    </location>
</feature>
<evidence type="ECO:0000256" key="4">
    <source>
        <dbReference type="ARBA" id="ARBA00022692"/>
    </source>
</evidence>
<dbReference type="RefSeq" id="WP_088916275.1">
    <property type="nucleotide sequence ID" value="NZ_CP018632.1"/>
</dbReference>
<evidence type="ECO:0000256" key="3">
    <source>
        <dbReference type="ARBA" id="ARBA00022475"/>
    </source>
</evidence>
<evidence type="ECO:0000256" key="5">
    <source>
        <dbReference type="ARBA" id="ARBA00022989"/>
    </source>
</evidence>
<evidence type="ECO:0000256" key="1">
    <source>
        <dbReference type="ARBA" id="ARBA00004429"/>
    </source>
</evidence>
<reference evidence="9 10" key="1">
    <citation type="submission" date="2016-12" db="EMBL/GenBank/DDBJ databases">
        <authorList>
            <person name="Song W.-J."/>
            <person name="Kurnit D.M."/>
        </authorList>
    </citation>
    <scope>NUCLEOTIDE SEQUENCE [LARGE SCALE GENOMIC DNA]</scope>
    <source>
        <strain evidence="9 10">IMCC3135</strain>
    </source>
</reference>
<protein>
    <submittedName>
        <fullName evidence="9">D-allose transport system permease protein AlsC</fullName>
    </submittedName>
</protein>
<sequence>MNNFGSTQSPSQDVGILDDETSPAPGSGRLTQQLRRLLLSNEFGLLALIIIFSIIFAIVTPGFTSSFSLFAMGRTAAVNIIIGFSMMVVIVSGGLNLSVGSIGVCVAMGGGWLMQVAGFPWYLGVVGALALGAMIGALNGVLIVKTGLHSFIITLATMSIFFGVMIFLTQAGSFRELPPEYVTFGRMKINGVVSPLLIVTLVVGVILAVFFKLTTAGRRLLAAGANPDAAELSGIRVDRTIILCHAMSGVLAGIAGLMLVSRTGAAIPSMAGQLGQDWLLPAFLGPVLGGTLLTGGRASVLGTLLGAFLVTLLTTGLLLLQVGAFWVQTCLGLLLLAAVLIDLLRRSYLARHNLI</sequence>
<dbReference type="Proteomes" id="UP000250079">
    <property type="component" value="Chromosome"/>
</dbReference>
<dbReference type="KEGG" id="gai:IMCC3135_03260"/>